<protein>
    <recommendedName>
        <fullName evidence="11">LRRCT domain-containing protein</fullName>
    </recommendedName>
</protein>
<feature type="signal peptide" evidence="10">
    <location>
        <begin position="1"/>
        <end position="17"/>
    </location>
</feature>
<accession>A0A8T2IG37</accession>
<evidence type="ECO:0000256" key="5">
    <source>
        <dbReference type="ARBA" id="ARBA00022889"/>
    </source>
</evidence>
<comment type="subcellular location">
    <subcellularLocation>
        <location evidence="1">Membrane</location>
        <topology evidence="1">Single-pass membrane protein</topology>
    </subcellularLocation>
</comment>
<dbReference type="SMART" id="SM00082">
    <property type="entry name" value="LRRCT"/>
    <property type="match status" value="1"/>
</dbReference>
<dbReference type="PANTHER" id="PTHR22650:SF9">
    <property type="entry name" value="LRRCT DOMAIN-CONTAINING PROTEIN"/>
    <property type="match status" value="1"/>
</dbReference>
<reference evidence="12" key="1">
    <citation type="thesis" date="2020" institute="ProQuest LLC" country="789 East Eisenhower Parkway, Ann Arbor, MI, USA">
        <title>Comparative Genomics and Chromosome Evolution.</title>
        <authorList>
            <person name="Mudd A.B."/>
        </authorList>
    </citation>
    <scope>NUCLEOTIDE SEQUENCE</scope>
    <source>
        <strain evidence="12">Female2</strain>
        <tissue evidence="12">Blood</tissue>
    </source>
</reference>
<keyword evidence="2" id="KW-0433">Leucine-rich repeat</keyword>
<dbReference type="InterPro" id="IPR001611">
    <property type="entry name" value="Leu-rich_rpt"/>
</dbReference>
<dbReference type="OrthoDB" id="72369at2759"/>
<dbReference type="PANTHER" id="PTHR22650">
    <property type="entry name" value="GLYCOPROTEIN IB BETA"/>
    <property type="match status" value="1"/>
</dbReference>
<dbReference type="Pfam" id="PF13855">
    <property type="entry name" value="LRR_8"/>
    <property type="match status" value="1"/>
</dbReference>
<keyword evidence="13" id="KW-1185">Reference proteome</keyword>
<gene>
    <name evidence="12" type="ORF">GDO86_019629</name>
</gene>
<dbReference type="SUPFAM" id="SSF52058">
    <property type="entry name" value="L domain-like"/>
    <property type="match status" value="1"/>
</dbReference>
<evidence type="ECO:0000256" key="2">
    <source>
        <dbReference type="ARBA" id="ARBA00022614"/>
    </source>
</evidence>
<keyword evidence="5" id="KW-0130">Cell adhesion</keyword>
<dbReference type="Proteomes" id="UP000812440">
    <property type="component" value="Unassembled WGS sequence"/>
</dbReference>
<evidence type="ECO:0000259" key="11">
    <source>
        <dbReference type="SMART" id="SM00082"/>
    </source>
</evidence>
<evidence type="ECO:0000256" key="10">
    <source>
        <dbReference type="SAM" id="SignalP"/>
    </source>
</evidence>
<evidence type="ECO:0000256" key="4">
    <source>
        <dbReference type="ARBA" id="ARBA00022729"/>
    </source>
</evidence>
<evidence type="ECO:0000313" key="13">
    <source>
        <dbReference type="Proteomes" id="UP000812440"/>
    </source>
</evidence>
<evidence type="ECO:0000256" key="7">
    <source>
        <dbReference type="ARBA" id="ARBA00023136"/>
    </source>
</evidence>
<evidence type="ECO:0000256" key="8">
    <source>
        <dbReference type="ARBA" id="ARBA00023157"/>
    </source>
</evidence>
<keyword evidence="7 9" id="KW-0472">Membrane</keyword>
<keyword evidence="8" id="KW-1015">Disulfide bond</keyword>
<proteinExistence type="predicted"/>
<evidence type="ECO:0000256" key="9">
    <source>
        <dbReference type="SAM" id="Phobius"/>
    </source>
</evidence>
<keyword evidence="4 10" id="KW-0732">Signal</keyword>
<evidence type="ECO:0000256" key="6">
    <source>
        <dbReference type="ARBA" id="ARBA00022989"/>
    </source>
</evidence>
<dbReference type="InterPro" id="IPR000483">
    <property type="entry name" value="Cys-rich_flank_reg_C"/>
</dbReference>
<feature type="domain" description="LRRCT" evidence="11">
    <location>
        <begin position="88"/>
        <end position="137"/>
    </location>
</feature>
<dbReference type="InterPro" id="IPR032675">
    <property type="entry name" value="LRR_dom_sf"/>
</dbReference>
<evidence type="ECO:0000256" key="1">
    <source>
        <dbReference type="ARBA" id="ARBA00004167"/>
    </source>
</evidence>
<feature type="transmembrane region" description="Helical" evidence="9">
    <location>
        <begin position="146"/>
        <end position="168"/>
    </location>
</feature>
<dbReference type="Gene3D" id="3.80.10.10">
    <property type="entry name" value="Ribonuclease Inhibitor"/>
    <property type="match status" value="1"/>
</dbReference>
<dbReference type="EMBL" id="JAACNH010000450">
    <property type="protein sequence ID" value="KAG8430972.1"/>
    <property type="molecule type" value="Genomic_DNA"/>
</dbReference>
<evidence type="ECO:0000313" key="12">
    <source>
        <dbReference type="EMBL" id="KAG8430972.1"/>
    </source>
</evidence>
<name>A0A8T2IG37_9PIPI</name>
<dbReference type="InterPro" id="IPR052313">
    <property type="entry name" value="GPIb-IX-V_Complex"/>
</dbReference>
<keyword evidence="6 9" id="KW-1133">Transmembrane helix</keyword>
<keyword evidence="3 9" id="KW-0812">Transmembrane</keyword>
<evidence type="ECO:0000256" key="3">
    <source>
        <dbReference type="ARBA" id="ARBA00022692"/>
    </source>
</evidence>
<comment type="caution">
    <text evidence="12">The sequence shown here is derived from an EMBL/GenBank/DDBJ whole genome shotgun (WGS) entry which is preliminary data.</text>
</comment>
<feature type="chain" id="PRO_5035897766" description="LRRCT domain-containing protein" evidence="10">
    <location>
        <begin position="18"/>
        <end position="208"/>
    </location>
</feature>
<dbReference type="AlphaFoldDB" id="A0A8T2IG37"/>
<organism evidence="12 13">
    <name type="scientific">Hymenochirus boettgeri</name>
    <name type="common">Congo dwarf clawed frog</name>
    <dbReference type="NCBI Taxonomy" id="247094"/>
    <lineage>
        <taxon>Eukaryota</taxon>
        <taxon>Metazoa</taxon>
        <taxon>Chordata</taxon>
        <taxon>Craniata</taxon>
        <taxon>Vertebrata</taxon>
        <taxon>Euteleostomi</taxon>
        <taxon>Amphibia</taxon>
        <taxon>Batrachia</taxon>
        <taxon>Anura</taxon>
        <taxon>Pipoidea</taxon>
        <taxon>Pipidae</taxon>
        <taxon>Pipinae</taxon>
        <taxon>Hymenochirus</taxon>
    </lineage>
</organism>
<sequence length="208" mass="23114">MLFGANLILLWIPFLAALDGNVCPTRCDCTALPSTNIKTNCSHRDLTSVPVFPDTTEELYLHNNHLTSIPPGAFDNLLSLAKLDLSQNPLHCDCNIRFLTKWLEIVGLDSGAKCVTPPDLNGTSVGDLGVTQTVSCSPPVRPCSHFLVTDVFLFIFLFSLLFLMIWCLRTLRTIRFKIKVNDVEVNLNHGRSLVIGSIKRRFQVSGRS</sequence>